<evidence type="ECO:0000313" key="3">
    <source>
        <dbReference type="EMBL" id="MBM2620056.1"/>
    </source>
</evidence>
<keyword evidence="2" id="KW-1133">Transmembrane helix</keyword>
<keyword evidence="4" id="KW-1185">Reference proteome</keyword>
<keyword evidence="2" id="KW-0472">Membrane</keyword>
<evidence type="ECO:0000256" key="1">
    <source>
        <dbReference type="SAM" id="MobiDB-lite"/>
    </source>
</evidence>
<name>A0ABS2AJS5_9ACTN</name>
<keyword evidence="2" id="KW-0812">Transmembrane</keyword>
<protein>
    <submittedName>
        <fullName evidence="3">Uncharacterized protein</fullName>
    </submittedName>
</protein>
<feature type="transmembrane region" description="Helical" evidence="2">
    <location>
        <begin position="180"/>
        <end position="202"/>
    </location>
</feature>
<reference evidence="3 4" key="1">
    <citation type="submission" date="2021-01" db="EMBL/GenBank/DDBJ databases">
        <title>Actinoplanes sp. nov. LDG1-06 isolated from lichen.</title>
        <authorList>
            <person name="Saeng-In P."/>
            <person name="Phongsopitanun W."/>
            <person name="Kanchanasin P."/>
            <person name="Yuki M."/>
            <person name="Kudo T."/>
            <person name="Ohkuma M."/>
            <person name="Tanasupawat S."/>
        </authorList>
    </citation>
    <scope>NUCLEOTIDE SEQUENCE [LARGE SCALE GENOMIC DNA]</scope>
    <source>
        <strain evidence="3 4">LDG1-06</strain>
    </source>
</reference>
<gene>
    <name evidence="3" type="ORF">JIG36_31540</name>
</gene>
<organism evidence="3 4">
    <name type="scientific">Paractinoplanes ovalisporus</name>
    <dbReference type="NCBI Taxonomy" id="2810368"/>
    <lineage>
        <taxon>Bacteria</taxon>
        <taxon>Bacillati</taxon>
        <taxon>Actinomycetota</taxon>
        <taxon>Actinomycetes</taxon>
        <taxon>Micromonosporales</taxon>
        <taxon>Micromonosporaceae</taxon>
        <taxon>Paractinoplanes</taxon>
    </lineage>
</organism>
<sequence length="337" mass="36309">MDGSITPWWKQVDEAAQLVASSVNAAAARAERDGAYQPPPGQPEPKRRRKAGSLRHLAEVIRTHRLAPGVSVDKDIVAGVLAGDLRHITDKTSVVAVARASHLIANRPFGDEDAKRLEVAVDRVAALVAQARESDEKAPAMVPAPRPGATVDTIEPPAAPTIDAYFTTRPPQRPGRRRRWLVAGSAVVLLAAAGGVTAYTLMPSADEDCLLGAAPGDIIGVSTQLFDDKEATRLNPTLDFDEMNGSARYARHEGRTYYWGRAGSDDHVPTAGGARVRWSTPDGTWRSCEVALPREERGYVHTPAVPTTINGQAVTIQVCLWRDEPRRESCLPEIATG</sequence>
<evidence type="ECO:0000256" key="2">
    <source>
        <dbReference type="SAM" id="Phobius"/>
    </source>
</evidence>
<dbReference type="RefSeq" id="WP_203380049.1">
    <property type="nucleotide sequence ID" value="NZ_JAENHP010000013.1"/>
</dbReference>
<dbReference type="EMBL" id="JAENHP010000013">
    <property type="protein sequence ID" value="MBM2620056.1"/>
    <property type="molecule type" value="Genomic_DNA"/>
</dbReference>
<evidence type="ECO:0000313" key="4">
    <source>
        <dbReference type="Proteomes" id="UP000632138"/>
    </source>
</evidence>
<accession>A0ABS2AJS5</accession>
<comment type="caution">
    <text evidence="3">The sequence shown here is derived from an EMBL/GenBank/DDBJ whole genome shotgun (WGS) entry which is preliminary data.</text>
</comment>
<dbReference type="Proteomes" id="UP000632138">
    <property type="component" value="Unassembled WGS sequence"/>
</dbReference>
<proteinExistence type="predicted"/>
<feature type="region of interest" description="Disordered" evidence="1">
    <location>
        <begin position="28"/>
        <end position="51"/>
    </location>
</feature>